<feature type="compositionally biased region" description="Low complexity" evidence="1">
    <location>
        <begin position="55"/>
        <end position="75"/>
    </location>
</feature>
<evidence type="ECO:0000313" key="4">
    <source>
        <dbReference type="Proteomes" id="UP000663868"/>
    </source>
</evidence>
<evidence type="ECO:0000256" key="1">
    <source>
        <dbReference type="SAM" id="MobiDB-lite"/>
    </source>
</evidence>
<reference evidence="3" key="1">
    <citation type="submission" date="2021-02" db="EMBL/GenBank/DDBJ databases">
        <authorList>
            <person name="Nowell W R."/>
        </authorList>
    </citation>
    <scope>NUCLEOTIDE SEQUENCE</scope>
</reference>
<sequence>MEYNTIPQPSLPSSSWISLRNQMKMPIPESILLCFCCSYLSEMSPSSQSFTISLSRQSPSQQQQSQSQTISSTTTANSRSRLSIAQTISPVNASDIIATKRKVCIRFIGAFNILLTPLMLEDLTTYIEKWKTYDIHPISILDDLHVQAQTGQVQLTLIDLSATKISLQIPKINVCLLQVGLAEDNVQLTELRTPVDIVTMSLFALSCKLIEMETILSNCDQSTADAFKIQLITEQFRRFENDFSSIENINTHAIRSQRCRLQFRLPNDIQTHLSFDNNKKNVGFVMNEFDL</sequence>
<evidence type="ECO:0000313" key="2">
    <source>
        <dbReference type="EMBL" id="CAF1310074.1"/>
    </source>
</evidence>
<proteinExistence type="predicted"/>
<dbReference type="EMBL" id="CAJOBB010004167">
    <property type="protein sequence ID" value="CAF4077506.1"/>
    <property type="molecule type" value="Genomic_DNA"/>
</dbReference>
<feature type="region of interest" description="Disordered" evidence="1">
    <location>
        <begin position="51"/>
        <end position="77"/>
    </location>
</feature>
<dbReference type="Proteomes" id="UP000663860">
    <property type="component" value="Unassembled WGS sequence"/>
</dbReference>
<gene>
    <name evidence="2" type="ORF">IZO911_LOCUS34553</name>
    <name evidence="3" type="ORF">KXQ929_LOCUS33138</name>
</gene>
<accession>A0A819TGG4</accession>
<name>A0A819TGG4_9BILA</name>
<comment type="caution">
    <text evidence="3">The sequence shown here is derived from an EMBL/GenBank/DDBJ whole genome shotgun (WGS) entry which is preliminary data.</text>
</comment>
<organism evidence="3 4">
    <name type="scientific">Adineta steineri</name>
    <dbReference type="NCBI Taxonomy" id="433720"/>
    <lineage>
        <taxon>Eukaryota</taxon>
        <taxon>Metazoa</taxon>
        <taxon>Spiralia</taxon>
        <taxon>Gnathifera</taxon>
        <taxon>Rotifera</taxon>
        <taxon>Eurotatoria</taxon>
        <taxon>Bdelloidea</taxon>
        <taxon>Adinetida</taxon>
        <taxon>Adinetidae</taxon>
        <taxon>Adineta</taxon>
    </lineage>
</organism>
<dbReference type="EMBL" id="CAJNOE010000687">
    <property type="protein sequence ID" value="CAF1310074.1"/>
    <property type="molecule type" value="Genomic_DNA"/>
</dbReference>
<protein>
    <submittedName>
        <fullName evidence="3">Uncharacterized protein</fullName>
    </submittedName>
</protein>
<evidence type="ECO:0000313" key="3">
    <source>
        <dbReference type="EMBL" id="CAF4077506.1"/>
    </source>
</evidence>
<dbReference type="AlphaFoldDB" id="A0A819TGG4"/>
<dbReference type="Proteomes" id="UP000663868">
    <property type="component" value="Unassembled WGS sequence"/>
</dbReference>